<dbReference type="Gene3D" id="3.40.190.10">
    <property type="entry name" value="Periplasmic binding protein-like II"/>
    <property type="match status" value="2"/>
</dbReference>
<evidence type="ECO:0000256" key="6">
    <source>
        <dbReference type="SAM" id="SignalP"/>
    </source>
</evidence>
<organism evidence="7 8">
    <name type="scientific">Candidatus Merdivicinus excrementipullorum</name>
    <dbReference type="NCBI Taxonomy" id="2840867"/>
    <lineage>
        <taxon>Bacteria</taxon>
        <taxon>Bacillati</taxon>
        <taxon>Bacillota</taxon>
        <taxon>Clostridia</taxon>
        <taxon>Eubacteriales</taxon>
        <taxon>Oscillospiraceae</taxon>
        <taxon>Oscillospiraceae incertae sedis</taxon>
        <taxon>Candidatus Merdivicinus</taxon>
    </lineage>
</organism>
<keyword evidence="2 6" id="KW-0732">Signal</keyword>
<keyword evidence="4" id="KW-0564">Palmitate</keyword>
<evidence type="ECO:0000256" key="4">
    <source>
        <dbReference type="ARBA" id="ARBA00023139"/>
    </source>
</evidence>
<dbReference type="Proteomes" id="UP000824002">
    <property type="component" value="Unassembled WGS sequence"/>
</dbReference>
<protein>
    <submittedName>
        <fullName evidence="7">Extracellular solute-binding protein</fullName>
    </submittedName>
</protein>
<evidence type="ECO:0000256" key="1">
    <source>
        <dbReference type="ARBA" id="ARBA00022475"/>
    </source>
</evidence>
<dbReference type="PROSITE" id="PS51257">
    <property type="entry name" value="PROKAR_LIPOPROTEIN"/>
    <property type="match status" value="1"/>
</dbReference>
<reference evidence="7" key="2">
    <citation type="journal article" date="2021" name="PeerJ">
        <title>Extensive microbial diversity within the chicken gut microbiome revealed by metagenomics and culture.</title>
        <authorList>
            <person name="Gilroy R."/>
            <person name="Ravi A."/>
            <person name="Getino M."/>
            <person name="Pursley I."/>
            <person name="Horton D.L."/>
            <person name="Alikhan N.F."/>
            <person name="Baker D."/>
            <person name="Gharbi K."/>
            <person name="Hall N."/>
            <person name="Watson M."/>
            <person name="Adriaenssens E.M."/>
            <person name="Foster-Nyarko E."/>
            <person name="Jarju S."/>
            <person name="Secka A."/>
            <person name="Antonio M."/>
            <person name="Oren A."/>
            <person name="Chaudhuri R.R."/>
            <person name="La Ragione R."/>
            <person name="Hildebrand F."/>
            <person name="Pallen M.J."/>
        </authorList>
    </citation>
    <scope>NUCLEOTIDE SEQUENCE</scope>
    <source>
        <strain evidence="7">CHK199-13235</strain>
    </source>
</reference>
<dbReference type="PANTHER" id="PTHR43649">
    <property type="entry name" value="ARABINOSE-BINDING PROTEIN-RELATED"/>
    <property type="match status" value="1"/>
</dbReference>
<dbReference type="SUPFAM" id="SSF53850">
    <property type="entry name" value="Periplasmic binding protein-like II"/>
    <property type="match status" value="1"/>
</dbReference>
<feature type="signal peptide" evidence="6">
    <location>
        <begin position="1"/>
        <end position="23"/>
    </location>
</feature>
<name>A0A9D1JYK1_9FIRM</name>
<dbReference type="EMBL" id="DVJP01000010">
    <property type="protein sequence ID" value="HIS75305.1"/>
    <property type="molecule type" value="Genomic_DNA"/>
</dbReference>
<comment type="caution">
    <text evidence="7">The sequence shown here is derived from an EMBL/GenBank/DDBJ whole genome shotgun (WGS) entry which is preliminary data.</text>
</comment>
<accession>A0A9D1JYK1</accession>
<dbReference type="InterPro" id="IPR050490">
    <property type="entry name" value="Bact_solute-bd_prot1"/>
</dbReference>
<reference evidence="7" key="1">
    <citation type="submission" date="2020-10" db="EMBL/GenBank/DDBJ databases">
        <authorList>
            <person name="Gilroy R."/>
        </authorList>
    </citation>
    <scope>NUCLEOTIDE SEQUENCE</scope>
    <source>
        <strain evidence="7">CHK199-13235</strain>
    </source>
</reference>
<dbReference type="InterPro" id="IPR006059">
    <property type="entry name" value="SBP"/>
</dbReference>
<evidence type="ECO:0000256" key="2">
    <source>
        <dbReference type="ARBA" id="ARBA00022729"/>
    </source>
</evidence>
<evidence type="ECO:0000256" key="3">
    <source>
        <dbReference type="ARBA" id="ARBA00023136"/>
    </source>
</evidence>
<keyword evidence="5" id="KW-0449">Lipoprotein</keyword>
<proteinExistence type="predicted"/>
<feature type="chain" id="PRO_5039454936" evidence="6">
    <location>
        <begin position="24"/>
        <end position="531"/>
    </location>
</feature>
<dbReference type="PANTHER" id="PTHR43649:SF33">
    <property type="entry name" value="POLYGALACTURONAN_RHAMNOGALACTURONAN-BINDING PROTEIN YTCQ"/>
    <property type="match status" value="1"/>
</dbReference>
<dbReference type="AlphaFoldDB" id="A0A9D1JYK1"/>
<keyword evidence="3" id="KW-0472">Membrane</keyword>
<evidence type="ECO:0000313" key="7">
    <source>
        <dbReference type="EMBL" id="HIS75305.1"/>
    </source>
</evidence>
<sequence length="531" mass="59084">MKSRKMLRYVAAGTAALVALSLAGCGGDAGSSGADAGSTADNGGSESKVITYSSLNYTADTTGNAPQTTKVEERFAEIVKEKLGYEIKEEKQLVHMGDYAEKLKVLFAGGDLPDVIHCGWFGLADLNKYGDQGLVVNFAEYKEQMPNMFSMIEGDSTFADRGYTPEGNLYIAPDIQLTPDGNYDTTANCAFRKDVLDEVGVKVPETLDELYDAAVALKAAYPDVYPIMTFEEWEPLTLGIFNAYNIPSQSVFCNGEEFVFAPFVDGYKESVEFLHKLYEEELIAPDYEVHTSEQGNAAIANGEAFLLPKAWNGYPAQWNEEYPDQEWVYVPGLRSSDEPVKFVYHASDDKIVANSSYYTVISSNSKVKDELMQIYDLKYTEDMQILFSWGIEGETYTVDENGERQVIEENFTDSSYGANAPGDISIDGRARAKNAIILYNGETIEQPLYTFMREVATPEIENAFYKDVTLSTDENEEYANIMTAVITYAEEQTAKFISGARSLDEWDAFIEELQDMGDIQKALDIKNSKLQ</sequence>
<gene>
    <name evidence="7" type="ORF">IAB51_00700</name>
</gene>
<evidence type="ECO:0000313" key="8">
    <source>
        <dbReference type="Proteomes" id="UP000824002"/>
    </source>
</evidence>
<keyword evidence="1" id="KW-1003">Cell membrane</keyword>
<dbReference type="Pfam" id="PF01547">
    <property type="entry name" value="SBP_bac_1"/>
    <property type="match status" value="1"/>
</dbReference>
<evidence type="ECO:0000256" key="5">
    <source>
        <dbReference type="ARBA" id="ARBA00023288"/>
    </source>
</evidence>